<proteinExistence type="predicted"/>
<dbReference type="Proteomes" id="UP000008021">
    <property type="component" value="Chromosome 1"/>
</dbReference>
<protein>
    <submittedName>
        <fullName evidence="1">Uncharacterized protein</fullName>
    </submittedName>
</protein>
<sequence>MAPLPTKDGRVGKTSVGEMGSILLSHPLPIQPNCVDGVRACQESVGRHRGADAVAVRLRFSMVVAAECARVKTLSWPPGTGNKDTFGVVPFLEVSSRRPPVLLS</sequence>
<evidence type="ECO:0000313" key="1">
    <source>
        <dbReference type="EnsemblPlants" id="OMERI01G22160.1"/>
    </source>
</evidence>
<name>A0A0E0C570_9ORYZ</name>
<reference evidence="1" key="1">
    <citation type="submission" date="2015-04" db="UniProtKB">
        <authorList>
            <consortium name="EnsemblPlants"/>
        </authorList>
    </citation>
    <scope>IDENTIFICATION</scope>
</reference>
<dbReference type="EnsemblPlants" id="OMERI01G22160.1">
    <property type="protein sequence ID" value="OMERI01G22160.1"/>
    <property type="gene ID" value="OMERI01G22160"/>
</dbReference>
<reference evidence="1" key="2">
    <citation type="submission" date="2018-05" db="EMBL/GenBank/DDBJ databases">
        <title>OmerRS3 (Oryza meridionalis Reference Sequence Version 3).</title>
        <authorList>
            <person name="Zhang J."/>
            <person name="Kudrna D."/>
            <person name="Lee S."/>
            <person name="Talag J."/>
            <person name="Welchert J."/>
            <person name="Wing R.A."/>
        </authorList>
    </citation>
    <scope>NUCLEOTIDE SEQUENCE [LARGE SCALE GENOMIC DNA]</scope>
    <source>
        <strain evidence="1">cv. OR44</strain>
    </source>
</reference>
<accession>A0A0E0C570</accession>
<keyword evidence="2" id="KW-1185">Reference proteome</keyword>
<dbReference type="AlphaFoldDB" id="A0A0E0C570"/>
<organism evidence="1">
    <name type="scientific">Oryza meridionalis</name>
    <dbReference type="NCBI Taxonomy" id="40149"/>
    <lineage>
        <taxon>Eukaryota</taxon>
        <taxon>Viridiplantae</taxon>
        <taxon>Streptophyta</taxon>
        <taxon>Embryophyta</taxon>
        <taxon>Tracheophyta</taxon>
        <taxon>Spermatophyta</taxon>
        <taxon>Magnoliopsida</taxon>
        <taxon>Liliopsida</taxon>
        <taxon>Poales</taxon>
        <taxon>Poaceae</taxon>
        <taxon>BOP clade</taxon>
        <taxon>Oryzoideae</taxon>
        <taxon>Oryzeae</taxon>
        <taxon>Oryzinae</taxon>
        <taxon>Oryza</taxon>
    </lineage>
</organism>
<evidence type="ECO:0000313" key="2">
    <source>
        <dbReference type="Proteomes" id="UP000008021"/>
    </source>
</evidence>
<dbReference type="HOGENOM" id="CLU_2254411_0_0_1"/>
<dbReference type="Gramene" id="OMERI01G22160.1">
    <property type="protein sequence ID" value="OMERI01G22160.1"/>
    <property type="gene ID" value="OMERI01G22160"/>
</dbReference>